<dbReference type="InterPro" id="IPR011604">
    <property type="entry name" value="PDDEXK-like_dom_sf"/>
</dbReference>
<dbReference type="InterPro" id="IPR038726">
    <property type="entry name" value="PDDEXK_AddAB-type"/>
</dbReference>
<protein>
    <submittedName>
        <fullName evidence="3">CRISPR-associated protein Cas4</fullName>
    </submittedName>
</protein>
<dbReference type="AlphaFoldDB" id="A0A7J3JTM7"/>
<gene>
    <name evidence="3" type="ORF">ENU30_08170</name>
</gene>
<dbReference type="Pfam" id="PF12705">
    <property type="entry name" value="PDDEXK_1"/>
    <property type="match status" value="1"/>
</dbReference>
<sequence>MENELNIVNLLYSWRIAEAKKRLEGKLSNEIYATDLIYCPLKYRYQRTYSELALGTAFNPVTLYGEIIHQGLEKLLSILFGEDNVRVEVEYEKSVQLDLDKNTYAYVIKGRIDAIVGDYIIEIKSGSSDRNLPYEQHIIQARIYMWLSNLDKAILLYVTPNRIVEYQITGTMSDKEITELVKSIITGQPAPRYIWECKYCIYSILCPFKRTLT</sequence>
<dbReference type="Gene3D" id="3.90.320.10">
    <property type="match status" value="1"/>
</dbReference>
<dbReference type="PANTHER" id="PTHR36531:SF2">
    <property type="entry name" value="CRISPR-ASSOCIATED EXONUCLEASE CAS4"/>
    <property type="match status" value="1"/>
</dbReference>
<proteinExistence type="predicted"/>
<dbReference type="InterPro" id="IPR051827">
    <property type="entry name" value="Cas4_exonuclease"/>
</dbReference>
<feature type="domain" description="PD-(D/E)XK endonuclease-like" evidence="2">
    <location>
        <begin position="87"/>
        <end position="207"/>
    </location>
</feature>
<organism evidence="3">
    <name type="scientific">Ignisphaera aggregans</name>
    <dbReference type="NCBI Taxonomy" id="334771"/>
    <lineage>
        <taxon>Archaea</taxon>
        <taxon>Thermoproteota</taxon>
        <taxon>Thermoprotei</taxon>
        <taxon>Desulfurococcales</taxon>
        <taxon>Desulfurococcaceae</taxon>
        <taxon>Ignisphaera</taxon>
    </lineage>
</organism>
<name>A0A7J3JTM7_9CREN</name>
<comment type="cofactor">
    <cofactor evidence="1">
        <name>Mn(2+)</name>
        <dbReference type="ChEBI" id="CHEBI:29035"/>
    </cofactor>
</comment>
<evidence type="ECO:0000313" key="3">
    <source>
        <dbReference type="EMBL" id="HGQ18929.1"/>
    </source>
</evidence>
<dbReference type="EMBL" id="DTBZ01000152">
    <property type="protein sequence ID" value="HGQ18929.1"/>
    <property type="molecule type" value="Genomic_DNA"/>
</dbReference>
<reference evidence="3" key="1">
    <citation type="journal article" date="2020" name="mSystems">
        <title>Genome- and Community-Level Interaction Insights into Carbon Utilization and Element Cycling Functions of Hydrothermarchaeota in Hydrothermal Sediment.</title>
        <authorList>
            <person name="Zhou Z."/>
            <person name="Liu Y."/>
            <person name="Xu W."/>
            <person name="Pan J."/>
            <person name="Luo Z.H."/>
            <person name="Li M."/>
        </authorList>
    </citation>
    <scope>NUCLEOTIDE SEQUENCE [LARGE SCALE GENOMIC DNA]</scope>
    <source>
        <strain evidence="3">SpSt-657</strain>
    </source>
</reference>
<evidence type="ECO:0000259" key="2">
    <source>
        <dbReference type="Pfam" id="PF12705"/>
    </source>
</evidence>
<accession>A0A7J3JTM7</accession>
<comment type="caution">
    <text evidence="3">The sequence shown here is derived from an EMBL/GenBank/DDBJ whole genome shotgun (WGS) entry which is preliminary data.</text>
</comment>
<dbReference type="PANTHER" id="PTHR36531">
    <property type="entry name" value="CRISPR-ASSOCIATED EXONUCLEASE CAS4"/>
    <property type="match status" value="1"/>
</dbReference>
<evidence type="ECO:0000256" key="1">
    <source>
        <dbReference type="ARBA" id="ARBA00001936"/>
    </source>
</evidence>